<dbReference type="CDD" id="cd03784">
    <property type="entry name" value="GT1_Gtf-like"/>
    <property type="match status" value="1"/>
</dbReference>
<evidence type="ECO:0000313" key="7">
    <source>
        <dbReference type="EMBL" id="VVA18232.1"/>
    </source>
</evidence>
<dbReference type="EMBL" id="JAJFAZ020000008">
    <property type="protein sequence ID" value="KAI5314679.1"/>
    <property type="molecule type" value="Genomic_DNA"/>
</dbReference>
<dbReference type="AlphaFoldDB" id="A0A5E4ERY1"/>
<dbReference type="Proteomes" id="UP000327085">
    <property type="component" value="Chromosome 8"/>
</dbReference>
<dbReference type="FunFam" id="3.40.50.2000:FF:000047">
    <property type="entry name" value="Glycosyltransferase"/>
    <property type="match status" value="1"/>
</dbReference>
<reference evidence="6 9" key="3">
    <citation type="journal article" date="2022" name="G3 (Bethesda)">
        <title>Whole-genome sequence and methylome profiling of the almond [Prunus dulcis (Mill.) D.A. Webb] cultivar 'Nonpareil'.</title>
        <authorList>
            <person name="D'Amico-Willman K.M."/>
            <person name="Ouma W.Z."/>
            <person name="Meulia T."/>
            <person name="Sideli G.M."/>
            <person name="Gradziel T.M."/>
            <person name="Fresnedo-Ramirez J."/>
        </authorList>
    </citation>
    <scope>NUCLEOTIDE SEQUENCE [LARGE SCALE GENOMIC DNA]</scope>
    <source>
        <strain evidence="6">Clone GOH B32 T37-40</strain>
    </source>
</reference>
<evidence type="ECO:0000313" key="6">
    <source>
        <dbReference type="EMBL" id="KAI5314679.1"/>
    </source>
</evidence>
<dbReference type="InParanoid" id="A0A5E4ERY1"/>
<dbReference type="Pfam" id="PF00201">
    <property type="entry name" value="UDPGT"/>
    <property type="match status" value="1"/>
</dbReference>
<dbReference type="PANTHER" id="PTHR48047:SF135">
    <property type="entry name" value="GLYCOSYLTRANSFERASE"/>
    <property type="match status" value="1"/>
</dbReference>
<dbReference type="EMBL" id="CABIKO010000029">
    <property type="protein sequence ID" value="VVA18232.1"/>
    <property type="molecule type" value="Genomic_DNA"/>
</dbReference>
<dbReference type="InterPro" id="IPR002213">
    <property type="entry name" value="UDP_glucos_trans"/>
</dbReference>
<evidence type="ECO:0000313" key="9">
    <source>
        <dbReference type="Proteomes" id="UP001054821"/>
    </source>
</evidence>
<keyword evidence="3 4" id="KW-0808">Transferase</keyword>
<reference evidence="8" key="2">
    <citation type="journal article" date="2020" name="Plant J.">
        <title>Transposons played a major role in the diversification between the closely related almond and peach genomes: results from the almond genome sequence.</title>
        <authorList>
            <person name="Alioto T."/>
            <person name="Alexiou K.G."/>
            <person name="Bardil A."/>
            <person name="Barteri F."/>
            <person name="Castanera R."/>
            <person name="Cruz F."/>
            <person name="Dhingra A."/>
            <person name="Duval H."/>
            <person name="Fernandez I Marti A."/>
            <person name="Frias L."/>
            <person name="Galan B."/>
            <person name="Garcia J.L."/>
            <person name="Howad W."/>
            <person name="Gomez-Garrido J."/>
            <person name="Gut M."/>
            <person name="Julca I."/>
            <person name="Morata J."/>
            <person name="Puigdomenech P."/>
            <person name="Ribeca P."/>
            <person name="Rubio Cabetas M.J."/>
            <person name="Vlasova A."/>
            <person name="Wirthensohn M."/>
            <person name="Garcia-Mas J."/>
            <person name="Gabaldon T."/>
            <person name="Casacuberta J.M."/>
            <person name="Arus P."/>
        </authorList>
    </citation>
    <scope>NUCLEOTIDE SEQUENCE [LARGE SCALE GENOMIC DNA]</scope>
    <source>
        <strain evidence="8">cv. Texas</strain>
    </source>
</reference>
<keyword evidence="2 4" id="KW-0328">Glycosyltransferase</keyword>
<dbReference type="PROSITE" id="PS00375">
    <property type="entry name" value="UDPGT"/>
    <property type="match status" value="1"/>
</dbReference>
<dbReference type="InterPro" id="IPR035595">
    <property type="entry name" value="UDP_glycos_trans_CS"/>
</dbReference>
<evidence type="ECO:0000313" key="8">
    <source>
        <dbReference type="Proteomes" id="UP000327085"/>
    </source>
</evidence>
<dbReference type="Gramene" id="VVA18232">
    <property type="protein sequence ID" value="VVA18232"/>
    <property type="gene ID" value="Prudul26B001547"/>
</dbReference>
<dbReference type="GO" id="GO:0035251">
    <property type="term" value="F:UDP-glucosyltransferase activity"/>
    <property type="evidence" value="ECO:0007669"/>
    <property type="project" value="TreeGrafter"/>
</dbReference>
<dbReference type="Proteomes" id="UP001054821">
    <property type="component" value="Chromosome 8"/>
</dbReference>
<organism evidence="7 8">
    <name type="scientific">Prunus dulcis</name>
    <name type="common">Almond</name>
    <name type="synonym">Amygdalus dulcis</name>
    <dbReference type="NCBI Taxonomy" id="3755"/>
    <lineage>
        <taxon>Eukaryota</taxon>
        <taxon>Viridiplantae</taxon>
        <taxon>Streptophyta</taxon>
        <taxon>Embryophyta</taxon>
        <taxon>Tracheophyta</taxon>
        <taxon>Spermatophyta</taxon>
        <taxon>Magnoliopsida</taxon>
        <taxon>eudicotyledons</taxon>
        <taxon>Gunneridae</taxon>
        <taxon>Pentapetalae</taxon>
        <taxon>rosids</taxon>
        <taxon>fabids</taxon>
        <taxon>Rosales</taxon>
        <taxon>Rosaceae</taxon>
        <taxon>Amygdaloideae</taxon>
        <taxon>Amygdaleae</taxon>
        <taxon>Prunus</taxon>
    </lineage>
</organism>
<dbReference type="Gene3D" id="3.40.50.2000">
    <property type="entry name" value="Glycogen Phosphorylase B"/>
    <property type="match status" value="2"/>
</dbReference>
<protein>
    <recommendedName>
        <fullName evidence="5">Glycosyltransferase</fullName>
        <ecNumber evidence="5">2.4.1.-</ecNumber>
    </recommendedName>
</protein>
<dbReference type="SUPFAM" id="SSF53756">
    <property type="entry name" value="UDP-Glycosyltransferase/glycogen phosphorylase"/>
    <property type="match status" value="1"/>
</dbReference>
<gene>
    <name evidence="7" type="ORF">ALMOND_2B001547</name>
    <name evidence="6" type="ORF">L3X38_043855</name>
</gene>
<evidence type="ECO:0000256" key="4">
    <source>
        <dbReference type="RuleBase" id="RU003718"/>
    </source>
</evidence>
<keyword evidence="9" id="KW-1185">Reference proteome</keyword>
<accession>A0A5E4ERY1</accession>
<proteinExistence type="inferred from homology"/>
<evidence type="ECO:0000256" key="3">
    <source>
        <dbReference type="ARBA" id="ARBA00022679"/>
    </source>
</evidence>
<evidence type="ECO:0000256" key="2">
    <source>
        <dbReference type="ARBA" id="ARBA00022676"/>
    </source>
</evidence>
<dbReference type="EC" id="2.4.1.-" evidence="5"/>
<dbReference type="FunFam" id="3.40.50.2000:FF:000071">
    <property type="entry name" value="Glycosyltransferase"/>
    <property type="match status" value="1"/>
</dbReference>
<dbReference type="PANTHER" id="PTHR48047">
    <property type="entry name" value="GLYCOSYLTRANSFERASE"/>
    <property type="match status" value="1"/>
</dbReference>
<sequence length="490" mass="55053">MGTKNHQLHIALFPFMAQGHIIPFIDMAKLFVSRGLKATIITTPLDAPFIHKKIENSTSPVHIFTIDLPTLEVGLPENCQSLHLATSPEMQRKFFKAAGLLEPQLEQFLQQNRPNCLVADMFFPWATDVASKFGIPTLICHGTSGFSLCATLCMFLYKPHLQVSSDSETIFIPNFPDEIELTRKKLPDFIRDGVENEFSRLYDEVKKAEQRSYGVLVNSFYELEPAYADHYTNVLGIKAWHIGPLWICNEGAKEDKVSIDEQHECIKWLDSKKPNSVVYVCFGSLSNFVDAQLLEIAKALESSGQQFIWVVKKQNNDQENQQDWLPEGFEKRTEGKGLIIRGWAPQVKILSHEAVGGFVTHCGWNSTLEAVCAGVPMATWPVFAEQFYNEKLITQVLRIGVGVGAKEWSRVAVESVKSDAIEKAVTRAMVGEEAEEMRNRARGYAEMARRAVEVGGSSHSNLNSLIEELRSHDLLMSKDRLGLSCSFLDL</sequence>
<name>A0A5E4ERY1_PRUDU</name>
<dbReference type="OMA" id="IDESEWM"/>
<evidence type="ECO:0000256" key="1">
    <source>
        <dbReference type="ARBA" id="ARBA00009995"/>
    </source>
</evidence>
<evidence type="ECO:0000256" key="5">
    <source>
        <dbReference type="RuleBase" id="RU362057"/>
    </source>
</evidence>
<reference evidence="7" key="1">
    <citation type="submission" date="2019-07" db="EMBL/GenBank/DDBJ databases">
        <authorList>
            <person name="Alioto T."/>
            <person name="Alioto T."/>
            <person name="Gomez Garrido J."/>
        </authorList>
    </citation>
    <scope>NUCLEOTIDE SEQUENCE</scope>
</reference>
<comment type="similarity">
    <text evidence="1 4">Belongs to the UDP-glycosyltransferase family.</text>
</comment>